<feature type="transmembrane region" description="Helical" evidence="9">
    <location>
        <begin position="84"/>
        <end position="106"/>
    </location>
</feature>
<organism evidence="11">
    <name type="scientific">Arrenurus rostratus</name>
    <dbReference type="NCBI Taxonomy" id="3136836"/>
    <lineage>
        <taxon>Eukaryota</taxon>
        <taxon>Metazoa</taxon>
        <taxon>Ecdysozoa</taxon>
        <taxon>Arthropoda</taxon>
        <taxon>Chelicerata</taxon>
        <taxon>Arachnida</taxon>
        <taxon>Acari</taxon>
        <taxon>Acariformes</taxon>
        <taxon>Trombidiformes</taxon>
        <taxon>Prostigmata</taxon>
        <taxon>Anystina</taxon>
        <taxon>Parasitengona</taxon>
        <taxon>Hydracarina</taxon>
        <taxon>Arrenuroidea</taxon>
        <taxon>Arrenuridae</taxon>
        <taxon>Arrenurus</taxon>
    </lineage>
</organism>
<dbReference type="InterPro" id="IPR003945">
    <property type="entry name" value="NU5C-like"/>
</dbReference>
<dbReference type="PANTHER" id="PTHR42829">
    <property type="entry name" value="NADH-UBIQUINONE OXIDOREDUCTASE CHAIN 5"/>
    <property type="match status" value="1"/>
</dbReference>
<feature type="transmembrane region" description="Helical" evidence="9">
    <location>
        <begin position="7"/>
        <end position="32"/>
    </location>
</feature>
<comment type="catalytic activity">
    <reaction evidence="8">
        <text>a ubiquinone + NADH + 5 H(+)(in) = a ubiquinol + NAD(+) + 4 H(+)(out)</text>
        <dbReference type="Rhea" id="RHEA:29091"/>
        <dbReference type="Rhea" id="RHEA-COMP:9565"/>
        <dbReference type="Rhea" id="RHEA-COMP:9566"/>
        <dbReference type="ChEBI" id="CHEBI:15378"/>
        <dbReference type="ChEBI" id="CHEBI:16389"/>
        <dbReference type="ChEBI" id="CHEBI:17976"/>
        <dbReference type="ChEBI" id="CHEBI:57540"/>
        <dbReference type="ChEBI" id="CHEBI:57945"/>
        <dbReference type="EC" id="7.1.1.2"/>
    </reaction>
</comment>
<feature type="transmembrane region" description="Helical" evidence="9">
    <location>
        <begin position="52"/>
        <end position="72"/>
    </location>
</feature>
<evidence type="ECO:0000313" key="11">
    <source>
        <dbReference type="EMBL" id="WYM45479.1"/>
    </source>
</evidence>
<feature type="transmembrane region" description="Helical" evidence="9">
    <location>
        <begin position="321"/>
        <end position="346"/>
    </location>
</feature>
<feature type="transmembrane region" description="Helical" evidence="9">
    <location>
        <begin position="234"/>
        <end position="254"/>
    </location>
</feature>
<dbReference type="PANTHER" id="PTHR42829:SF2">
    <property type="entry name" value="NADH-UBIQUINONE OXIDOREDUCTASE CHAIN 5"/>
    <property type="match status" value="1"/>
</dbReference>
<comment type="function">
    <text evidence="1">Core subunit of the mitochondrial membrane respiratory chain NADH dehydrogenase (Complex I) that is believed to belong to the minimal assembly required for catalysis. Complex I functions in the transfer of electrons from NADH to the respiratory chain. The immediate electron acceptor for the enzyme is believed to be ubiquinone.</text>
</comment>
<evidence type="ECO:0000256" key="7">
    <source>
        <dbReference type="ARBA" id="ARBA00031027"/>
    </source>
</evidence>
<keyword evidence="11" id="KW-0496">Mitochondrion</keyword>
<accession>A0AAU6QDQ0</accession>
<dbReference type="EMBL" id="PP056089">
    <property type="protein sequence ID" value="WYM45479.1"/>
    <property type="molecule type" value="Genomic_DNA"/>
</dbReference>
<feature type="transmembrane region" description="Helical" evidence="9">
    <location>
        <begin position="436"/>
        <end position="460"/>
    </location>
</feature>
<feature type="domain" description="NADH:quinone oxidoreductase/Mrp antiporter transmembrane" evidence="10">
    <location>
        <begin position="100"/>
        <end position="377"/>
    </location>
</feature>
<feature type="transmembrane region" description="Helical" evidence="9">
    <location>
        <begin position="204"/>
        <end position="222"/>
    </location>
</feature>
<feature type="transmembrane region" description="Helical" evidence="9">
    <location>
        <begin position="366"/>
        <end position="388"/>
    </location>
</feature>
<protein>
    <recommendedName>
        <fullName evidence="3">NADH:ubiquinone reductase (H(+)-translocating)</fullName>
        <ecNumber evidence="3">7.1.1.2</ecNumber>
    </recommendedName>
    <alternativeName>
        <fullName evidence="7">NADH dehydrogenase subunit 5</fullName>
    </alternativeName>
</protein>
<keyword evidence="6 9" id="KW-0472">Membrane</keyword>
<keyword evidence="4 9" id="KW-0812">Transmembrane</keyword>
<dbReference type="InterPro" id="IPR001750">
    <property type="entry name" value="ND/Mrp_TM"/>
</dbReference>
<evidence type="ECO:0000256" key="2">
    <source>
        <dbReference type="ARBA" id="ARBA00004141"/>
    </source>
</evidence>
<feature type="transmembrane region" description="Helical" evidence="9">
    <location>
        <begin position="286"/>
        <end position="309"/>
    </location>
</feature>
<dbReference type="PRINTS" id="PR01434">
    <property type="entry name" value="NADHDHGNASE5"/>
</dbReference>
<dbReference type="GO" id="GO:0008137">
    <property type="term" value="F:NADH dehydrogenase (ubiquinone) activity"/>
    <property type="evidence" value="ECO:0007669"/>
    <property type="project" value="UniProtKB-EC"/>
</dbReference>
<dbReference type="GO" id="GO:0015990">
    <property type="term" value="P:electron transport coupled proton transport"/>
    <property type="evidence" value="ECO:0007669"/>
    <property type="project" value="TreeGrafter"/>
</dbReference>
<name>A0AAU6QDQ0_9ACAR</name>
<feature type="transmembrane region" description="Helical" evidence="9">
    <location>
        <begin position="112"/>
        <end position="130"/>
    </location>
</feature>
<reference evidence="11" key="1">
    <citation type="submission" date="2023-12" db="EMBL/GenBank/DDBJ databases">
        <authorList>
            <person name="Li p."/>
        </authorList>
    </citation>
    <scope>NUCLEOTIDE SEQUENCE</scope>
</reference>
<evidence type="ECO:0000256" key="6">
    <source>
        <dbReference type="ARBA" id="ARBA00023136"/>
    </source>
</evidence>
<dbReference type="GO" id="GO:0042773">
    <property type="term" value="P:ATP synthesis coupled electron transport"/>
    <property type="evidence" value="ECO:0007669"/>
    <property type="project" value="InterPro"/>
</dbReference>
<evidence type="ECO:0000256" key="9">
    <source>
        <dbReference type="SAM" id="Phobius"/>
    </source>
</evidence>
<geneLocation type="mitochondrion" evidence="11"/>
<dbReference type="GO" id="GO:0003954">
    <property type="term" value="F:NADH dehydrogenase activity"/>
    <property type="evidence" value="ECO:0007669"/>
    <property type="project" value="TreeGrafter"/>
</dbReference>
<evidence type="ECO:0000256" key="8">
    <source>
        <dbReference type="ARBA" id="ARBA00049551"/>
    </source>
</evidence>
<feature type="transmembrane region" description="Helical" evidence="9">
    <location>
        <begin position="531"/>
        <end position="549"/>
    </location>
</feature>
<sequence length="553" mass="63898">MMYYISFFFFVFHLVSLLLLFMFFDSGVFFTFCFSLGGSFSMDYTFVFDKYSLGFSSFVLLISSVVFLYSGFYLSGDKTFYRYLYILFFFVLSMLMLIFSMNFFGIMLGWDGLGLVSFLLVIYYGNFSSLRSGILTVLTNRFGDMMMILSFFYFFSLGYFGESVFYLGDFSILMFLLFFSAMTKSAQLPFSAWLPAAMAAPTPVSSLVHSSTLVTAGVYLMIRFYEVFSFLLNSFAFSVFSLMTMFFSGLLAFFEMDMKKVVAMSTLSQLGVMMFSISLGEWVFCYFHMVCHALFKSLLFLSCGGFISFSLGGQDLRSKGGYIFSSPFFLSVFSFSSLSLCGFPFLSGFFSKDHILEGIMSGGLMVVFYLFFYASCMFTVIYSFRLFFWGLFFFCNSSVYVSFSSFKEVYLSMLVLSFWSVVSGGFFGFMMMFDNYMYMFSMLKVLTIMLMFFSIVVYFVMNKIKYSLGMKMFFSDLFYMFWFSGSGFSWISSIFGVFSTWELLWVEMMGPKGISSSIEGSSSYLVSVDSFFYKMIYVFVGIFLMYLMYKYCF</sequence>
<feature type="transmembrane region" description="Helical" evidence="9">
    <location>
        <begin position="261"/>
        <end position="280"/>
    </location>
</feature>
<gene>
    <name evidence="11" type="primary">ND5</name>
</gene>
<evidence type="ECO:0000256" key="5">
    <source>
        <dbReference type="ARBA" id="ARBA00022989"/>
    </source>
</evidence>
<evidence type="ECO:0000256" key="4">
    <source>
        <dbReference type="ARBA" id="ARBA00022692"/>
    </source>
</evidence>
<keyword evidence="5 9" id="KW-1133">Transmembrane helix</keyword>
<proteinExistence type="predicted"/>
<dbReference type="AlphaFoldDB" id="A0AAU6QDQ0"/>
<feature type="transmembrane region" description="Helical" evidence="9">
    <location>
        <begin position="142"/>
        <end position="160"/>
    </location>
</feature>
<feature type="transmembrane region" description="Helical" evidence="9">
    <location>
        <begin position="481"/>
        <end position="501"/>
    </location>
</feature>
<evidence type="ECO:0000256" key="3">
    <source>
        <dbReference type="ARBA" id="ARBA00012944"/>
    </source>
</evidence>
<evidence type="ECO:0000259" key="10">
    <source>
        <dbReference type="Pfam" id="PF00361"/>
    </source>
</evidence>
<dbReference type="GO" id="GO:0016020">
    <property type="term" value="C:membrane"/>
    <property type="evidence" value="ECO:0007669"/>
    <property type="project" value="UniProtKB-SubCell"/>
</dbReference>
<comment type="subcellular location">
    <subcellularLocation>
        <location evidence="2">Membrane</location>
        <topology evidence="2">Multi-pass membrane protein</topology>
    </subcellularLocation>
</comment>
<feature type="transmembrane region" description="Helical" evidence="9">
    <location>
        <begin position="409"/>
        <end position="430"/>
    </location>
</feature>
<dbReference type="Pfam" id="PF00361">
    <property type="entry name" value="Proton_antipo_M"/>
    <property type="match status" value="1"/>
</dbReference>
<evidence type="ECO:0000256" key="1">
    <source>
        <dbReference type="ARBA" id="ARBA00003257"/>
    </source>
</evidence>
<dbReference type="EC" id="7.1.1.2" evidence="3"/>